<keyword evidence="2" id="KW-0677">Repeat</keyword>
<evidence type="ECO:0000313" key="8">
    <source>
        <dbReference type="Proteomes" id="UP000887566"/>
    </source>
</evidence>
<evidence type="ECO:0000259" key="7">
    <source>
        <dbReference type="PROSITE" id="PS51039"/>
    </source>
</evidence>
<protein>
    <submittedName>
        <fullName evidence="9">AN1-type domain-containing protein</fullName>
    </submittedName>
</protein>
<keyword evidence="3 5" id="KW-0863">Zinc-finger</keyword>
<accession>A0A914VTN6</accession>
<feature type="domain" description="AN1-type" evidence="7">
    <location>
        <begin position="5"/>
        <end position="53"/>
    </location>
</feature>
<proteinExistence type="predicted"/>
<dbReference type="GO" id="GO:0045047">
    <property type="term" value="P:protein targeting to ER"/>
    <property type="evidence" value="ECO:0007669"/>
    <property type="project" value="TreeGrafter"/>
</dbReference>
<dbReference type="Gene3D" id="4.10.1110.10">
    <property type="entry name" value="AN1-like Zinc finger"/>
    <property type="match status" value="2"/>
</dbReference>
<dbReference type="InterPro" id="IPR035896">
    <property type="entry name" value="AN1-like_Znf"/>
</dbReference>
<dbReference type="Pfam" id="PF01428">
    <property type="entry name" value="zf-AN1"/>
    <property type="match status" value="2"/>
</dbReference>
<name>A0A914VTN6_9BILA</name>
<evidence type="ECO:0000313" key="9">
    <source>
        <dbReference type="WBParaSite" id="PSAMB.scaffold2448size23179.g17922.t1"/>
    </source>
</evidence>
<keyword evidence="1" id="KW-0479">Metal-binding</keyword>
<dbReference type="InterPro" id="IPR057357">
    <property type="entry name" value="Znf-C2H2_ZFAND2A/B"/>
</dbReference>
<evidence type="ECO:0000256" key="2">
    <source>
        <dbReference type="ARBA" id="ARBA00022737"/>
    </source>
</evidence>
<evidence type="ECO:0000256" key="3">
    <source>
        <dbReference type="ARBA" id="ARBA00022771"/>
    </source>
</evidence>
<feature type="compositionally biased region" description="Low complexity" evidence="6">
    <location>
        <begin position="159"/>
        <end position="179"/>
    </location>
</feature>
<dbReference type="PANTHER" id="PTHR14677">
    <property type="entry name" value="ARSENITE INDUCUBLE RNA ASSOCIATED PROTEIN AIP-1-RELATED"/>
    <property type="match status" value="1"/>
</dbReference>
<evidence type="ECO:0000256" key="4">
    <source>
        <dbReference type="ARBA" id="ARBA00022833"/>
    </source>
</evidence>
<dbReference type="WBParaSite" id="PSAMB.scaffold2448size23179.g17922.t1">
    <property type="protein sequence ID" value="PSAMB.scaffold2448size23179.g17922.t1"/>
    <property type="gene ID" value="PSAMB.scaffold2448size23179.g17922"/>
</dbReference>
<dbReference type="Proteomes" id="UP000887566">
    <property type="component" value="Unplaced"/>
</dbReference>
<dbReference type="FunFam" id="4.10.1110.10:FF:000004">
    <property type="entry name" value="AN1-type zinc finger protein 2B isoform X1"/>
    <property type="match status" value="1"/>
</dbReference>
<keyword evidence="8" id="KW-1185">Reference proteome</keyword>
<dbReference type="FunFam" id="4.10.1110.10:FF:000003">
    <property type="entry name" value="AN1-type zinc finger protein 2B isoform X1"/>
    <property type="match status" value="1"/>
</dbReference>
<evidence type="ECO:0000256" key="1">
    <source>
        <dbReference type="ARBA" id="ARBA00022723"/>
    </source>
</evidence>
<evidence type="ECO:0000256" key="5">
    <source>
        <dbReference type="PROSITE-ProRule" id="PRU00449"/>
    </source>
</evidence>
<evidence type="ECO:0000256" key="6">
    <source>
        <dbReference type="SAM" id="MobiDB-lite"/>
    </source>
</evidence>
<dbReference type="GO" id="GO:0043161">
    <property type="term" value="P:proteasome-mediated ubiquitin-dependent protein catabolic process"/>
    <property type="evidence" value="ECO:0007669"/>
    <property type="project" value="TreeGrafter"/>
</dbReference>
<dbReference type="AlphaFoldDB" id="A0A914VTN6"/>
<dbReference type="GO" id="GO:0008270">
    <property type="term" value="F:zinc ion binding"/>
    <property type="evidence" value="ECO:0007669"/>
    <property type="project" value="UniProtKB-KW"/>
</dbReference>
<feature type="region of interest" description="Disordered" evidence="6">
    <location>
        <begin position="151"/>
        <end position="185"/>
    </location>
</feature>
<sequence length="258" mass="28572">MAEFPDLGKHCNFRDCNRLDFLPMKCDACTKVYCSNHITYISHECSSSYKKDVQVPVCPLCNQPVPVARGETPDFRVGQHIDNDCKSDPAVAKRKIYSNRCSLNGCKKKELVPITCGECRQNYCLKHRHTTDHDCKGFQGSGRAISNAGLASMKRQEQAAATGRSSAGNARSAAASSASKNVQDKMTEDEALAMALHMSLNEGASSSSPTPPMTQEEADRRLAEHLQQTEYNQYNNFLFVTEIWLRAELWNGLGVGGW</sequence>
<dbReference type="PROSITE" id="PS51039">
    <property type="entry name" value="ZF_AN1"/>
    <property type="match status" value="2"/>
</dbReference>
<dbReference type="GO" id="GO:0005783">
    <property type="term" value="C:endoplasmic reticulum"/>
    <property type="evidence" value="ECO:0007669"/>
    <property type="project" value="TreeGrafter"/>
</dbReference>
<dbReference type="InterPro" id="IPR000058">
    <property type="entry name" value="Znf_AN1"/>
</dbReference>
<reference evidence="9" key="1">
    <citation type="submission" date="2022-11" db="UniProtKB">
        <authorList>
            <consortium name="WormBaseParasite"/>
        </authorList>
    </citation>
    <scope>IDENTIFICATION</scope>
</reference>
<dbReference type="SMART" id="SM00154">
    <property type="entry name" value="ZnF_AN1"/>
    <property type="match status" value="2"/>
</dbReference>
<keyword evidence="4" id="KW-0862">Zinc</keyword>
<organism evidence="8 9">
    <name type="scientific">Plectus sambesii</name>
    <dbReference type="NCBI Taxonomy" id="2011161"/>
    <lineage>
        <taxon>Eukaryota</taxon>
        <taxon>Metazoa</taxon>
        <taxon>Ecdysozoa</taxon>
        <taxon>Nematoda</taxon>
        <taxon>Chromadorea</taxon>
        <taxon>Plectida</taxon>
        <taxon>Plectina</taxon>
        <taxon>Plectoidea</taxon>
        <taxon>Plectidae</taxon>
        <taxon>Plectus</taxon>
    </lineage>
</organism>
<dbReference type="Pfam" id="PF25403">
    <property type="entry name" value="zf-C2H2_ZFAND2"/>
    <property type="match status" value="1"/>
</dbReference>
<dbReference type="PANTHER" id="PTHR14677:SF20">
    <property type="entry name" value="ZINC FINGER AN1-TYPE CONTAINING 2A-RELATED"/>
    <property type="match status" value="1"/>
</dbReference>
<feature type="region of interest" description="Disordered" evidence="6">
    <location>
        <begin position="201"/>
        <end position="220"/>
    </location>
</feature>
<feature type="domain" description="AN1-type" evidence="7">
    <location>
        <begin position="95"/>
        <end position="143"/>
    </location>
</feature>
<dbReference type="SUPFAM" id="SSF118310">
    <property type="entry name" value="AN1-like Zinc finger"/>
    <property type="match status" value="2"/>
</dbReference>